<dbReference type="OrthoDB" id="2425129at2759"/>
<protein>
    <submittedName>
        <fullName evidence="1">Uncharacterized protein</fullName>
    </submittedName>
</protein>
<keyword evidence="2" id="KW-1185">Reference proteome</keyword>
<proteinExistence type="predicted"/>
<comment type="caution">
    <text evidence="1">The sequence shown here is derived from an EMBL/GenBank/DDBJ whole genome shotgun (WGS) entry which is preliminary data.</text>
</comment>
<dbReference type="AlphaFoldDB" id="A0A8H7BKG9"/>
<reference evidence="1" key="1">
    <citation type="submission" date="2020-01" db="EMBL/GenBank/DDBJ databases">
        <title>Genome Sequencing of Three Apophysomyces-Like Fungal Strains Confirms a Novel Fungal Genus in the Mucoromycota with divergent Burkholderia-like Endosymbiotic Bacteria.</title>
        <authorList>
            <person name="Stajich J.E."/>
            <person name="Macias A.M."/>
            <person name="Carter-House D."/>
            <person name="Lovett B."/>
            <person name="Kasson L.R."/>
            <person name="Berry K."/>
            <person name="Grigoriev I."/>
            <person name="Chang Y."/>
            <person name="Spatafora J."/>
            <person name="Kasson M.T."/>
        </authorList>
    </citation>
    <scope>NUCLEOTIDE SEQUENCE</scope>
    <source>
        <strain evidence="1">NRRL A-21654</strain>
    </source>
</reference>
<name>A0A8H7BKG9_9FUNG</name>
<evidence type="ECO:0000313" key="2">
    <source>
        <dbReference type="Proteomes" id="UP000605846"/>
    </source>
</evidence>
<dbReference type="EMBL" id="JABAYA010000117">
    <property type="protein sequence ID" value="KAF7724537.1"/>
    <property type="molecule type" value="Genomic_DNA"/>
</dbReference>
<evidence type="ECO:0000313" key="1">
    <source>
        <dbReference type="EMBL" id="KAF7724537.1"/>
    </source>
</evidence>
<sequence length="407" mass="46958">MADCNWTQILNVGNVFYLHRHNGKAKVPLCLPRFNSAGEDKQARELFREDPPNHLLRYNIIPCGYDTIEEPRVDKELYKNLKFDPPLEGDGLFQIDREKADRFLASHTVDEFDSASQEFMSNDPKNNFIHNASQIMYAVFQVSDAYVTEMPSVFSSANIFRKCRIQESEFLYKYKVLWPLLELVASTASSEREVLMTPGETPLLAMNSDNKGKEDNRCVFNVDGTLRVDTLDKAEMLTLEVTGAYGFKDRSRCGYDHVKGAFSCLAMLRKLAHAYYAAGFEIFSKLRMYFLHVKERKVKLWAVYTPEPEVNLLQLVKEAEFPGSFDGMDKVVDLLDFWWELVVRVENVVRTIEKLKKEHTTTLRRAHVYNEPLPDLRIQVNEAVVDLVKKDTMGMQHCAPKSPPYRI</sequence>
<dbReference type="Proteomes" id="UP000605846">
    <property type="component" value="Unassembled WGS sequence"/>
</dbReference>
<accession>A0A8H7BKG9</accession>
<gene>
    <name evidence="1" type="ORF">EC973_000914</name>
</gene>
<organism evidence="1 2">
    <name type="scientific">Apophysomyces ossiformis</name>
    <dbReference type="NCBI Taxonomy" id="679940"/>
    <lineage>
        <taxon>Eukaryota</taxon>
        <taxon>Fungi</taxon>
        <taxon>Fungi incertae sedis</taxon>
        <taxon>Mucoromycota</taxon>
        <taxon>Mucoromycotina</taxon>
        <taxon>Mucoromycetes</taxon>
        <taxon>Mucorales</taxon>
        <taxon>Mucorineae</taxon>
        <taxon>Mucoraceae</taxon>
        <taxon>Apophysomyces</taxon>
    </lineage>
</organism>